<protein>
    <submittedName>
        <fullName evidence="1">Uncharacterized protein</fullName>
    </submittedName>
</protein>
<name>A0A0A9HIM6_ARUDO</name>
<proteinExistence type="predicted"/>
<accession>A0A0A9HIM6</accession>
<reference evidence="1" key="1">
    <citation type="submission" date="2014-09" db="EMBL/GenBank/DDBJ databases">
        <authorList>
            <person name="Magalhaes I.L.F."/>
            <person name="Oliveira U."/>
            <person name="Santos F.R."/>
            <person name="Vidigal T.H.D.A."/>
            <person name="Brescovit A.D."/>
            <person name="Santos A.J."/>
        </authorList>
    </citation>
    <scope>NUCLEOTIDE SEQUENCE</scope>
    <source>
        <tissue evidence="1">Shoot tissue taken approximately 20 cm above the soil surface</tissue>
    </source>
</reference>
<reference evidence="1" key="2">
    <citation type="journal article" date="2015" name="Data Brief">
        <title>Shoot transcriptome of the giant reed, Arundo donax.</title>
        <authorList>
            <person name="Barrero R.A."/>
            <person name="Guerrero F.D."/>
            <person name="Moolhuijzen P."/>
            <person name="Goolsby J.A."/>
            <person name="Tidwell J."/>
            <person name="Bellgard S.E."/>
            <person name="Bellgard M.I."/>
        </authorList>
    </citation>
    <scope>NUCLEOTIDE SEQUENCE</scope>
    <source>
        <tissue evidence="1">Shoot tissue taken approximately 20 cm above the soil surface</tissue>
    </source>
</reference>
<dbReference type="AlphaFoldDB" id="A0A0A9HIM6"/>
<dbReference type="EMBL" id="GBRH01165133">
    <property type="protein sequence ID" value="JAE32763.1"/>
    <property type="molecule type" value="Transcribed_RNA"/>
</dbReference>
<sequence>MHMLTRKPYKNAKIPPTKLTSCSIKLYINPSIHAMLGDQIMLAASISHTSKIGQPVLASNRGKHAKNW</sequence>
<evidence type="ECO:0000313" key="1">
    <source>
        <dbReference type="EMBL" id="JAE32763.1"/>
    </source>
</evidence>
<organism evidence="1">
    <name type="scientific">Arundo donax</name>
    <name type="common">Giant reed</name>
    <name type="synonym">Donax arundinaceus</name>
    <dbReference type="NCBI Taxonomy" id="35708"/>
    <lineage>
        <taxon>Eukaryota</taxon>
        <taxon>Viridiplantae</taxon>
        <taxon>Streptophyta</taxon>
        <taxon>Embryophyta</taxon>
        <taxon>Tracheophyta</taxon>
        <taxon>Spermatophyta</taxon>
        <taxon>Magnoliopsida</taxon>
        <taxon>Liliopsida</taxon>
        <taxon>Poales</taxon>
        <taxon>Poaceae</taxon>
        <taxon>PACMAD clade</taxon>
        <taxon>Arundinoideae</taxon>
        <taxon>Arundineae</taxon>
        <taxon>Arundo</taxon>
    </lineage>
</organism>